<evidence type="ECO:0000313" key="3">
    <source>
        <dbReference type="EnsemblPlants" id="KEH21753"/>
    </source>
</evidence>
<keyword evidence="2" id="KW-0472">Membrane</keyword>
<dbReference type="HOGENOM" id="CLU_2389562_0_0_1"/>
<feature type="signal peptide" evidence="1">
    <location>
        <begin position="1"/>
        <end position="28"/>
    </location>
</feature>
<sequence>MASWRRVISFFCLFVLFSIFFSLLDVLSSNPAQMGETIDQFSGAVTDDLHIHLKQFTEVAENFKIPGIEDHGFKFRLFPYSLTRRDKATWPMVN</sequence>
<organism evidence="2 4">
    <name type="scientific">Medicago truncatula</name>
    <name type="common">Barrel medic</name>
    <name type="synonym">Medicago tribuloides</name>
    <dbReference type="NCBI Taxonomy" id="3880"/>
    <lineage>
        <taxon>Eukaryota</taxon>
        <taxon>Viridiplantae</taxon>
        <taxon>Streptophyta</taxon>
        <taxon>Embryophyta</taxon>
        <taxon>Tracheophyta</taxon>
        <taxon>Spermatophyta</taxon>
        <taxon>Magnoliopsida</taxon>
        <taxon>eudicotyledons</taxon>
        <taxon>Gunneridae</taxon>
        <taxon>Pentapetalae</taxon>
        <taxon>rosids</taxon>
        <taxon>fabids</taxon>
        <taxon>Fabales</taxon>
        <taxon>Fabaceae</taxon>
        <taxon>Papilionoideae</taxon>
        <taxon>50 kb inversion clade</taxon>
        <taxon>NPAAA clade</taxon>
        <taxon>Hologalegina</taxon>
        <taxon>IRL clade</taxon>
        <taxon>Trifolieae</taxon>
        <taxon>Medicago</taxon>
    </lineage>
</organism>
<evidence type="ECO:0000256" key="1">
    <source>
        <dbReference type="SAM" id="SignalP"/>
    </source>
</evidence>
<keyword evidence="2" id="KW-0812">Transmembrane</keyword>
<dbReference type="Proteomes" id="UP000002051">
    <property type="component" value="Unassembled WGS sequence"/>
</dbReference>
<dbReference type="EnsemblPlants" id="KEH21753">
    <property type="protein sequence ID" value="KEH21753"/>
    <property type="gene ID" value="MTR_7g016010"/>
</dbReference>
<keyword evidence="4" id="KW-1185">Reference proteome</keyword>
<name>A0A072TXZ5_MEDTR</name>
<reference evidence="2 4" key="1">
    <citation type="journal article" date="2011" name="Nature">
        <title>The Medicago genome provides insight into the evolution of rhizobial symbioses.</title>
        <authorList>
            <person name="Young N.D."/>
            <person name="Debelle F."/>
            <person name="Oldroyd G.E."/>
            <person name="Geurts R."/>
            <person name="Cannon S.B."/>
            <person name="Udvardi M.K."/>
            <person name="Benedito V.A."/>
            <person name="Mayer K.F."/>
            <person name="Gouzy J."/>
            <person name="Schoof H."/>
            <person name="Van de Peer Y."/>
            <person name="Proost S."/>
            <person name="Cook D.R."/>
            <person name="Meyers B.C."/>
            <person name="Spannagl M."/>
            <person name="Cheung F."/>
            <person name="De Mita S."/>
            <person name="Krishnakumar V."/>
            <person name="Gundlach H."/>
            <person name="Zhou S."/>
            <person name="Mudge J."/>
            <person name="Bharti A.K."/>
            <person name="Murray J.D."/>
            <person name="Naoumkina M.A."/>
            <person name="Rosen B."/>
            <person name="Silverstein K.A."/>
            <person name="Tang H."/>
            <person name="Rombauts S."/>
            <person name="Zhao P.X."/>
            <person name="Zhou P."/>
            <person name="Barbe V."/>
            <person name="Bardou P."/>
            <person name="Bechner M."/>
            <person name="Bellec A."/>
            <person name="Berger A."/>
            <person name="Berges H."/>
            <person name="Bidwell S."/>
            <person name="Bisseling T."/>
            <person name="Choisne N."/>
            <person name="Couloux A."/>
            <person name="Denny R."/>
            <person name="Deshpande S."/>
            <person name="Dai X."/>
            <person name="Doyle J.J."/>
            <person name="Dudez A.M."/>
            <person name="Farmer A.D."/>
            <person name="Fouteau S."/>
            <person name="Franken C."/>
            <person name="Gibelin C."/>
            <person name="Gish J."/>
            <person name="Goldstein S."/>
            <person name="Gonzalez A.J."/>
            <person name="Green P.J."/>
            <person name="Hallab A."/>
            <person name="Hartog M."/>
            <person name="Hua A."/>
            <person name="Humphray S.J."/>
            <person name="Jeong D.H."/>
            <person name="Jing Y."/>
            <person name="Jocker A."/>
            <person name="Kenton S.M."/>
            <person name="Kim D.J."/>
            <person name="Klee K."/>
            <person name="Lai H."/>
            <person name="Lang C."/>
            <person name="Lin S."/>
            <person name="Macmil S.L."/>
            <person name="Magdelenat G."/>
            <person name="Matthews L."/>
            <person name="McCorrison J."/>
            <person name="Monaghan E.L."/>
            <person name="Mun J.H."/>
            <person name="Najar F.Z."/>
            <person name="Nicholson C."/>
            <person name="Noirot C."/>
            <person name="O'Bleness M."/>
            <person name="Paule C.R."/>
            <person name="Poulain J."/>
            <person name="Prion F."/>
            <person name="Qin B."/>
            <person name="Qu C."/>
            <person name="Retzel E.F."/>
            <person name="Riddle C."/>
            <person name="Sallet E."/>
            <person name="Samain S."/>
            <person name="Samson N."/>
            <person name="Sanders I."/>
            <person name="Saurat O."/>
            <person name="Scarpelli C."/>
            <person name="Schiex T."/>
            <person name="Segurens B."/>
            <person name="Severin A.J."/>
            <person name="Sherrier D.J."/>
            <person name="Shi R."/>
            <person name="Sims S."/>
            <person name="Singer S.R."/>
            <person name="Sinharoy S."/>
            <person name="Sterck L."/>
            <person name="Viollet A."/>
            <person name="Wang B.B."/>
            <person name="Wang K."/>
            <person name="Wang M."/>
            <person name="Wang X."/>
            <person name="Warfsmann J."/>
            <person name="Weissenbach J."/>
            <person name="White D.D."/>
            <person name="White J.D."/>
            <person name="Wiley G.B."/>
            <person name="Wincker P."/>
            <person name="Xing Y."/>
            <person name="Yang L."/>
            <person name="Yao Z."/>
            <person name="Ying F."/>
            <person name="Zhai J."/>
            <person name="Zhou L."/>
            <person name="Zuber A."/>
            <person name="Denarie J."/>
            <person name="Dixon R.A."/>
            <person name="May G.D."/>
            <person name="Schwartz D.C."/>
            <person name="Rogers J."/>
            <person name="Quetier F."/>
            <person name="Town C.D."/>
            <person name="Roe B.A."/>
        </authorList>
    </citation>
    <scope>NUCLEOTIDE SEQUENCE [LARGE SCALE GENOMIC DNA]</scope>
    <source>
        <strain evidence="2">A17</strain>
        <strain evidence="3 4">cv. Jemalong A17</strain>
    </source>
</reference>
<reference evidence="3" key="3">
    <citation type="submission" date="2015-04" db="UniProtKB">
        <authorList>
            <consortium name="EnsemblPlants"/>
        </authorList>
    </citation>
    <scope>IDENTIFICATION</scope>
    <source>
        <strain evidence="3">cv. Jemalong A17</strain>
    </source>
</reference>
<dbReference type="EMBL" id="CM001223">
    <property type="protein sequence ID" value="KEH21753.1"/>
    <property type="molecule type" value="Genomic_DNA"/>
</dbReference>
<feature type="chain" id="PRO_5014499096" evidence="1">
    <location>
        <begin position="29"/>
        <end position="94"/>
    </location>
</feature>
<evidence type="ECO:0000313" key="4">
    <source>
        <dbReference type="Proteomes" id="UP000002051"/>
    </source>
</evidence>
<gene>
    <name evidence="2" type="ordered locus">MTR_7g016010</name>
</gene>
<evidence type="ECO:0000313" key="2">
    <source>
        <dbReference type="EMBL" id="KEH21753.1"/>
    </source>
</evidence>
<keyword evidence="1" id="KW-0732">Signal</keyword>
<reference evidence="2 4" key="2">
    <citation type="journal article" date="2014" name="BMC Genomics">
        <title>An improved genome release (version Mt4.0) for the model legume Medicago truncatula.</title>
        <authorList>
            <person name="Tang H."/>
            <person name="Krishnakumar V."/>
            <person name="Bidwell S."/>
            <person name="Rosen B."/>
            <person name="Chan A."/>
            <person name="Zhou S."/>
            <person name="Gentzbittel L."/>
            <person name="Childs K.L."/>
            <person name="Yandell M."/>
            <person name="Gundlach H."/>
            <person name="Mayer K.F."/>
            <person name="Schwartz D.C."/>
            <person name="Town C.D."/>
        </authorList>
    </citation>
    <scope>GENOME REANNOTATION</scope>
    <source>
        <strain evidence="2">A17</strain>
        <strain evidence="3 4">cv. Jemalong A17</strain>
    </source>
</reference>
<accession>A0A072TXZ5</accession>
<proteinExistence type="predicted"/>
<dbReference type="AlphaFoldDB" id="A0A072TXZ5"/>
<protein>
    <submittedName>
        <fullName evidence="2">Transmembrane protein, putative</fullName>
    </submittedName>
</protein>